<dbReference type="SUPFAM" id="SSF55785">
    <property type="entry name" value="PYP-like sensor domain (PAS domain)"/>
    <property type="match status" value="1"/>
</dbReference>
<dbReference type="EMBL" id="MTEI01000007">
    <property type="protein sequence ID" value="OQW87688.1"/>
    <property type="molecule type" value="Genomic_DNA"/>
</dbReference>
<dbReference type="SMART" id="SM00267">
    <property type="entry name" value="GGDEF"/>
    <property type="match status" value="1"/>
</dbReference>
<evidence type="ECO:0000313" key="4">
    <source>
        <dbReference type="EMBL" id="OQW87688.1"/>
    </source>
</evidence>
<dbReference type="EC" id="2.7.7.65" evidence="1"/>
<dbReference type="InterPro" id="IPR000014">
    <property type="entry name" value="PAS"/>
</dbReference>
<dbReference type="AlphaFoldDB" id="A0A1W9KTC0"/>
<gene>
    <name evidence="4" type="ORF">BWK72_12330</name>
</gene>
<dbReference type="InterPro" id="IPR000160">
    <property type="entry name" value="GGDEF_dom"/>
</dbReference>
<feature type="domain" description="GGDEF" evidence="3">
    <location>
        <begin position="185"/>
        <end position="322"/>
    </location>
</feature>
<dbReference type="Gene3D" id="3.30.70.270">
    <property type="match status" value="1"/>
</dbReference>
<dbReference type="InterPro" id="IPR013656">
    <property type="entry name" value="PAS_4"/>
</dbReference>
<dbReference type="InterPro" id="IPR029787">
    <property type="entry name" value="Nucleotide_cyclase"/>
</dbReference>
<dbReference type="PANTHER" id="PTHR45138">
    <property type="entry name" value="REGULATORY COMPONENTS OF SENSORY TRANSDUCTION SYSTEM"/>
    <property type="match status" value="1"/>
</dbReference>
<dbReference type="GO" id="GO:1902201">
    <property type="term" value="P:negative regulation of bacterial-type flagellum-dependent cell motility"/>
    <property type="evidence" value="ECO:0007669"/>
    <property type="project" value="TreeGrafter"/>
</dbReference>
<dbReference type="NCBIfam" id="TIGR00254">
    <property type="entry name" value="GGDEF"/>
    <property type="match status" value="1"/>
</dbReference>
<dbReference type="InterPro" id="IPR050469">
    <property type="entry name" value="Diguanylate_Cyclase"/>
</dbReference>
<dbReference type="Proteomes" id="UP000192505">
    <property type="component" value="Unassembled WGS sequence"/>
</dbReference>
<dbReference type="Gene3D" id="3.30.450.20">
    <property type="entry name" value="PAS domain"/>
    <property type="match status" value="1"/>
</dbReference>
<dbReference type="GO" id="GO:0052621">
    <property type="term" value="F:diguanylate cyclase activity"/>
    <property type="evidence" value="ECO:0007669"/>
    <property type="project" value="UniProtKB-EC"/>
</dbReference>
<accession>A0A1W9KTC0</accession>
<dbReference type="PANTHER" id="PTHR45138:SF9">
    <property type="entry name" value="DIGUANYLATE CYCLASE DGCM-RELATED"/>
    <property type="match status" value="1"/>
</dbReference>
<reference evidence="4 5" key="1">
    <citation type="submission" date="2017-01" db="EMBL/GenBank/DDBJ databases">
        <title>Novel large sulfur bacteria in the metagenomes of groundwater-fed chemosynthetic microbial mats in the Lake Huron basin.</title>
        <authorList>
            <person name="Sharrar A.M."/>
            <person name="Flood B.E."/>
            <person name="Bailey J.V."/>
            <person name="Jones D.S."/>
            <person name="Biddanda B."/>
            <person name="Ruberg S.A."/>
            <person name="Marcus D.N."/>
            <person name="Dick G.J."/>
        </authorList>
    </citation>
    <scope>NUCLEOTIDE SEQUENCE [LARGE SCALE GENOMIC DNA]</scope>
    <source>
        <strain evidence="4">A7</strain>
    </source>
</reference>
<dbReference type="InterPro" id="IPR035965">
    <property type="entry name" value="PAS-like_dom_sf"/>
</dbReference>
<sequence length="325" mass="35923">MDNLVCPPWTGWALDHMQLGLLVLDGQSQVVFANQWFLRHARLSPEQILNKSLVEVFPQLARSQFTLFLDHALGSGFPALLSQTLHPAPFPLYQPSSQRSQDKMLRQSIRIIPMGYQVASESDQRYTLIQISDVTNSVMRERLLKAQASKLQDMANLDTLTGLGNRRLLNDKLTLELRAASRLGTSVAAVMFDIDYFKQFNDLYGHLVGDECLRQVAAVLRDVCRRPHDVVVRFGGEELVAILPETDHAGAMQLARDVLQRVRDLAMVHAGSTIAPVLTLSAGVAVSEPGRILSPEALLDAADHALYRAKDAGRNQVCAALLPAL</sequence>
<organism evidence="4 5">
    <name type="scientific">Rhodoferax ferrireducens</name>
    <dbReference type="NCBI Taxonomy" id="192843"/>
    <lineage>
        <taxon>Bacteria</taxon>
        <taxon>Pseudomonadati</taxon>
        <taxon>Pseudomonadota</taxon>
        <taxon>Betaproteobacteria</taxon>
        <taxon>Burkholderiales</taxon>
        <taxon>Comamonadaceae</taxon>
        <taxon>Rhodoferax</taxon>
    </lineage>
</organism>
<dbReference type="Pfam" id="PF00990">
    <property type="entry name" value="GGDEF"/>
    <property type="match status" value="1"/>
</dbReference>
<comment type="catalytic activity">
    <reaction evidence="2">
        <text>2 GTP = 3',3'-c-di-GMP + 2 diphosphate</text>
        <dbReference type="Rhea" id="RHEA:24898"/>
        <dbReference type="ChEBI" id="CHEBI:33019"/>
        <dbReference type="ChEBI" id="CHEBI:37565"/>
        <dbReference type="ChEBI" id="CHEBI:58805"/>
        <dbReference type="EC" id="2.7.7.65"/>
    </reaction>
</comment>
<dbReference type="Pfam" id="PF08448">
    <property type="entry name" value="PAS_4"/>
    <property type="match status" value="1"/>
</dbReference>
<dbReference type="PROSITE" id="PS50887">
    <property type="entry name" value="GGDEF"/>
    <property type="match status" value="1"/>
</dbReference>
<evidence type="ECO:0000259" key="3">
    <source>
        <dbReference type="PROSITE" id="PS50887"/>
    </source>
</evidence>
<dbReference type="FunFam" id="3.30.70.270:FF:000001">
    <property type="entry name" value="Diguanylate cyclase domain protein"/>
    <property type="match status" value="1"/>
</dbReference>
<evidence type="ECO:0000256" key="1">
    <source>
        <dbReference type="ARBA" id="ARBA00012528"/>
    </source>
</evidence>
<dbReference type="SUPFAM" id="SSF55073">
    <property type="entry name" value="Nucleotide cyclase"/>
    <property type="match status" value="1"/>
</dbReference>
<dbReference type="GO" id="GO:0005886">
    <property type="term" value="C:plasma membrane"/>
    <property type="evidence" value="ECO:0007669"/>
    <property type="project" value="TreeGrafter"/>
</dbReference>
<evidence type="ECO:0000313" key="5">
    <source>
        <dbReference type="Proteomes" id="UP000192505"/>
    </source>
</evidence>
<name>A0A1W9KTC0_9BURK</name>
<proteinExistence type="predicted"/>
<dbReference type="GO" id="GO:0043709">
    <property type="term" value="P:cell adhesion involved in single-species biofilm formation"/>
    <property type="evidence" value="ECO:0007669"/>
    <property type="project" value="TreeGrafter"/>
</dbReference>
<dbReference type="InterPro" id="IPR043128">
    <property type="entry name" value="Rev_trsase/Diguanyl_cyclase"/>
</dbReference>
<dbReference type="CDD" id="cd01949">
    <property type="entry name" value="GGDEF"/>
    <property type="match status" value="1"/>
</dbReference>
<protein>
    <recommendedName>
        <fullName evidence="1">diguanylate cyclase</fullName>
        <ecNumber evidence="1">2.7.7.65</ecNumber>
    </recommendedName>
</protein>
<comment type="caution">
    <text evidence="4">The sequence shown here is derived from an EMBL/GenBank/DDBJ whole genome shotgun (WGS) entry which is preliminary data.</text>
</comment>
<evidence type="ECO:0000256" key="2">
    <source>
        <dbReference type="ARBA" id="ARBA00034247"/>
    </source>
</evidence>
<dbReference type="CDD" id="cd00130">
    <property type="entry name" value="PAS"/>
    <property type="match status" value="1"/>
</dbReference>